<dbReference type="Pfam" id="PF12854">
    <property type="entry name" value="PPR_1"/>
    <property type="match status" value="1"/>
</dbReference>
<dbReference type="Pfam" id="PF13041">
    <property type="entry name" value="PPR_2"/>
    <property type="match status" value="2"/>
</dbReference>
<organism evidence="4">
    <name type="scientific">Nicotiana tabacum</name>
    <name type="common">Common tobacco</name>
    <dbReference type="NCBI Taxonomy" id="4097"/>
    <lineage>
        <taxon>Eukaryota</taxon>
        <taxon>Viridiplantae</taxon>
        <taxon>Streptophyta</taxon>
        <taxon>Embryophyta</taxon>
        <taxon>Tracheophyta</taxon>
        <taxon>Spermatophyta</taxon>
        <taxon>Magnoliopsida</taxon>
        <taxon>eudicotyledons</taxon>
        <taxon>Gunneridae</taxon>
        <taxon>Pentapetalae</taxon>
        <taxon>asterids</taxon>
        <taxon>lamiids</taxon>
        <taxon>Solanales</taxon>
        <taxon>Solanaceae</taxon>
        <taxon>Nicotianoideae</taxon>
        <taxon>Nicotianeae</taxon>
        <taxon>Nicotiana</taxon>
    </lineage>
</organism>
<dbReference type="AlphaFoldDB" id="A0A1S4B2I9"/>
<reference evidence="4" key="1">
    <citation type="submission" date="2025-08" db="UniProtKB">
        <authorList>
            <consortium name="RefSeq"/>
        </authorList>
    </citation>
    <scope>IDENTIFICATION</scope>
</reference>
<dbReference type="PANTHER" id="PTHR46128:SF358">
    <property type="entry name" value="TETRATRICOPEPTIDE REPEAT (TPR)-LIKE SUPERFAMILY PROTEIN"/>
    <property type="match status" value="1"/>
</dbReference>
<feature type="repeat" description="PPR" evidence="3">
    <location>
        <begin position="237"/>
        <end position="271"/>
    </location>
</feature>
<sequence>MTKIPLLRCSCNGIIPSFISCFANSHSASAIAIRYYSDNVKCLDDALCRFRRMFSTQPLPSVFDFSKLLKTMVNMKHYSSVVSLFQQMLKSGIPIDGFILSIAINNYCLMHRFDCGFSVLAIYLKKGIPFNVVTFSTLVRGLFADNKIKDAVNLFKKLVREDICEPNEVMYSIVMNGLSKMGHTKKTLDLLRVMEQGSTKHNAYIYNIVIDALCKDRMIDDAISLFEEMKQKGIPPDVVTYSSLIDGLCKFGQWEEVRTLFFEMVNLNIYPDVRTFNILIDGLCKKGKLKMLRR</sequence>
<dbReference type="InterPro" id="IPR002885">
    <property type="entry name" value="PPR_rpt"/>
</dbReference>
<evidence type="ECO:0000256" key="1">
    <source>
        <dbReference type="ARBA" id="ARBA00007626"/>
    </source>
</evidence>
<dbReference type="KEGG" id="nta:107803867"/>
<dbReference type="OrthoDB" id="1304492at2759"/>
<dbReference type="PANTHER" id="PTHR46128">
    <property type="entry name" value="MITOCHONDRIAL GROUP I INTRON SPLICING FACTOR CCM1"/>
    <property type="match status" value="1"/>
</dbReference>
<dbReference type="InterPro" id="IPR011990">
    <property type="entry name" value="TPR-like_helical_dom_sf"/>
</dbReference>
<comment type="similarity">
    <text evidence="1">Belongs to the PPR family. P subfamily.</text>
</comment>
<dbReference type="RefSeq" id="XP_016483147.1">
    <property type="nucleotide sequence ID" value="XM_016627661.1"/>
</dbReference>
<dbReference type="OMA" id="PWEATIR"/>
<accession>A0A1S4B2I9</accession>
<feature type="repeat" description="PPR" evidence="3">
    <location>
        <begin position="202"/>
        <end position="236"/>
    </location>
</feature>
<dbReference type="PaxDb" id="4097-A0A1S4B2I9"/>
<dbReference type="InterPro" id="IPR050872">
    <property type="entry name" value="PPR_P_subfamily"/>
</dbReference>
<proteinExistence type="inferred from homology"/>
<gene>
    <name evidence="4" type="primary">LOC107803867</name>
</gene>
<keyword evidence="2" id="KW-0677">Repeat</keyword>
<dbReference type="PROSITE" id="PS51375">
    <property type="entry name" value="PPR"/>
    <property type="match status" value="3"/>
</dbReference>
<protein>
    <submittedName>
        <fullName evidence="4">Pentatricopeptide repeat-containing protein At1g12700, mitochondrial</fullName>
    </submittedName>
</protein>
<name>A0A1S4B2I9_TOBAC</name>
<dbReference type="NCBIfam" id="TIGR00756">
    <property type="entry name" value="PPR"/>
    <property type="match status" value="4"/>
</dbReference>
<dbReference type="Gene3D" id="1.25.40.10">
    <property type="entry name" value="Tetratricopeptide repeat domain"/>
    <property type="match status" value="2"/>
</dbReference>
<dbReference type="SMR" id="A0A1S4B2I9"/>
<dbReference type="PROSITE" id="PS51257">
    <property type="entry name" value="PROKAR_LIPOPROTEIN"/>
    <property type="match status" value="1"/>
</dbReference>
<evidence type="ECO:0000256" key="3">
    <source>
        <dbReference type="PROSITE-ProRule" id="PRU00708"/>
    </source>
</evidence>
<feature type="repeat" description="PPR" evidence="3">
    <location>
        <begin position="131"/>
        <end position="165"/>
    </location>
</feature>
<evidence type="ECO:0000313" key="4">
    <source>
        <dbReference type="RefSeq" id="XP_016483147.1"/>
    </source>
</evidence>
<evidence type="ECO:0000256" key="2">
    <source>
        <dbReference type="ARBA" id="ARBA00022737"/>
    </source>
</evidence>